<keyword evidence="3" id="KW-1185">Reference proteome</keyword>
<dbReference type="GO" id="GO:0005524">
    <property type="term" value="F:ATP binding"/>
    <property type="evidence" value="ECO:0007669"/>
    <property type="project" value="InterPro"/>
</dbReference>
<feature type="domain" description="Protein kinase" evidence="1">
    <location>
        <begin position="30"/>
        <end position="225"/>
    </location>
</feature>
<comment type="caution">
    <text evidence="2">The sequence shown here is derived from an EMBL/GenBank/DDBJ whole genome shotgun (WGS) entry which is preliminary data.</text>
</comment>
<dbReference type="Gene3D" id="1.10.510.10">
    <property type="entry name" value="Transferase(Phosphotransferase) domain 1"/>
    <property type="match status" value="1"/>
</dbReference>
<proteinExistence type="predicted"/>
<dbReference type="PROSITE" id="PS50011">
    <property type="entry name" value="PROTEIN_KINASE_DOM"/>
    <property type="match status" value="1"/>
</dbReference>
<dbReference type="SUPFAM" id="SSF56112">
    <property type="entry name" value="Protein kinase-like (PK-like)"/>
    <property type="match status" value="1"/>
</dbReference>
<protein>
    <recommendedName>
        <fullName evidence="1">Protein kinase domain-containing protein</fullName>
    </recommendedName>
</protein>
<dbReference type="GO" id="GO:0004672">
    <property type="term" value="F:protein kinase activity"/>
    <property type="evidence" value="ECO:0007669"/>
    <property type="project" value="InterPro"/>
</dbReference>
<sequence length="225" mass="25105">MSTLQLIWDSQTTYQMWSWNQAYGKTHHTAQLVRRVKKDVYTVRIGLRGMDPTDVVAIKVAHGKEALEEMEREAGFYEHQLKSLQGTVVPKLYGFYTTRVNGTPLGCLLLEYCSGPPVGRERIAEMNRKALHAAHALHDAGVLHGDLLSAHHFVPMGRDIRIVDFGVAVTHQCVNGLARRAAGHGLHHVCGCPELAALEDAYAHDRRFNTTLPEINWAESCGEDL</sequence>
<organism evidence="2 3">
    <name type="scientific">Mycena alexandri</name>
    <dbReference type="NCBI Taxonomy" id="1745969"/>
    <lineage>
        <taxon>Eukaryota</taxon>
        <taxon>Fungi</taxon>
        <taxon>Dikarya</taxon>
        <taxon>Basidiomycota</taxon>
        <taxon>Agaricomycotina</taxon>
        <taxon>Agaricomycetes</taxon>
        <taxon>Agaricomycetidae</taxon>
        <taxon>Agaricales</taxon>
        <taxon>Marasmiineae</taxon>
        <taxon>Mycenaceae</taxon>
        <taxon>Mycena</taxon>
    </lineage>
</organism>
<reference evidence="2" key="1">
    <citation type="submission" date="2023-03" db="EMBL/GenBank/DDBJ databases">
        <title>Massive genome expansion in bonnet fungi (Mycena s.s.) driven by repeated elements and novel gene families across ecological guilds.</title>
        <authorList>
            <consortium name="Lawrence Berkeley National Laboratory"/>
            <person name="Harder C.B."/>
            <person name="Miyauchi S."/>
            <person name="Viragh M."/>
            <person name="Kuo A."/>
            <person name="Thoen E."/>
            <person name="Andreopoulos B."/>
            <person name="Lu D."/>
            <person name="Skrede I."/>
            <person name="Drula E."/>
            <person name="Henrissat B."/>
            <person name="Morin E."/>
            <person name="Kohler A."/>
            <person name="Barry K."/>
            <person name="LaButti K."/>
            <person name="Morin E."/>
            <person name="Salamov A."/>
            <person name="Lipzen A."/>
            <person name="Mereny Z."/>
            <person name="Hegedus B."/>
            <person name="Baldrian P."/>
            <person name="Stursova M."/>
            <person name="Weitz H."/>
            <person name="Taylor A."/>
            <person name="Grigoriev I.V."/>
            <person name="Nagy L.G."/>
            <person name="Martin F."/>
            <person name="Kauserud H."/>
        </authorList>
    </citation>
    <scope>NUCLEOTIDE SEQUENCE</scope>
    <source>
        <strain evidence="2">CBHHK200</strain>
    </source>
</reference>
<dbReference type="PANTHER" id="PTHR37171:SF1">
    <property type="entry name" value="SERINE_THREONINE-PROTEIN KINASE YRZF-RELATED"/>
    <property type="match status" value="1"/>
</dbReference>
<evidence type="ECO:0000313" key="3">
    <source>
        <dbReference type="Proteomes" id="UP001218188"/>
    </source>
</evidence>
<dbReference type="InterPro" id="IPR011009">
    <property type="entry name" value="Kinase-like_dom_sf"/>
</dbReference>
<dbReference type="EMBL" id="JARJCM010000151">
    <property type="protein sequence ID" value="KAJ7025553.1"/>
    <property type="molecule type" value="Genomic_DNA"/>
</dbReference>
<gene>
    <name evidence="2" type="ORF">C8F04DRAFT_1191303</name>
</gene>
<dbReference type="PANTHER" id="PTHR37171">
    <property type="entry name" value="SERINE/THREONINE-PROTEIN KINASE YRZF-RELATED"/>
    <property type="match status" value="1"/>
</dbReference>
<accession>A0AAD6WSJ9</accession>
<dbReference type="InterPro" id="IPR052396">
    <property type="entry name" value="Meiotic_Drive_Suppr_Kinase"/>
</dbReference>
<evidence type="ECO:0000313" key="2">
    <source>
        <dbReference type="EMBL" id="KAJ7025553.1"/>
    </source>
</evidence>
<dbReference type="AlphaFoldDB" id="A0AAD6WSJ9"/>
<dbReference type="InterPro" id="IPR000719">
    <property type="entry name" value="Prot_kinase_dom"/>
</dbReference>
<evidence type="ECO:0000259" key="1">
    <source>
        <dbReference type="PROSITE" id="PS50011"/>
    </source>
</evidence>
<name>A0AAD6WSJ9_9AGAR</name>
<dbReference type="Proteomes" id="UP001218188">
    <property type="component" value="Unassembled WGS sequence"/>
</dbReference>